<dbReference type="InterPro" id="IPR011856">
    <property type="entry name" value="tRNA_endonuc-like_dom_sf"/>
</dbReference>
<dbReference type="RefSeq" id="WP_131028042.1">
    <property type="nucleotide sequence ID" value="NZ_SIXF01000001.1"/>
</dbReference>
<dbReference type="Pfam" id="PF17761">
    <property type="entry name" value="DUF1016_N"/>
    <property type="match status" value="1"/>
</dbReference>
<dbReference type="Pfam" id="PF06250">
    <property type="entry name" value="YhcG_C"/>
    <property type="match status" value="1"/>
</dbReference>
<keyword evidence="4" id="KW-1185">Reference proteome</keyword>
<dbReference type="InterPro" id="IPR053148">
    <property type="entry name" value="PD-DEXK-like_domain"/>
</dbReference>
<feature type="domain" description="YhcG PDDEXK nuclease" evidence="1">
    <location>
        <begin position="198"/>
        <end position="348"/>
    </location>
</feature>
<dbReference type="InterPro" id="IPR041527">
    <property type="entry name" value="YhcG_N"/>
</dbReference>
<evidence type="ECO:0000313" key="3">
    <source>
        <dbReference type="EMBL" id="TBO44980.1"/>
    </source>
</evidence>
<dbReference type="OrthoDB" id="9801263at2"/>
<organism evidence="3 4">
    <name type="scientific">Pedobacter kyonggii</name>
    <dbReference type="NCBI Taxonomy" id="1926871"/>
    <lineage>
        <taxon>Bacteria</taxon>
        <taxon>Pseudomonadati</taxon>
        <taxon>Bacteroidota</taxon>
        <taxon>Sphingobacteriia</taxon>
        <taxon>Sphingobacteriales</taxon>
        <taxon>Sphingobacteriaceae</taxon>
        <taxon>Pedobacter</taxon>
    </lineage>
</organism>
<dbReference type="InterPro" id="IPR009362">
    <property type="entry name" value="YhcG_C"/>
</dbReference>
<dbReference type="Gene3D" id="3.40.1350.10">
    <property type="match status" value="1"/>
</dbReference>
<feature type="domain" description="YhcG N-terminal" evidence="2">
    <location>
        <begin position="14"/>
        <end position="174"/>
    </location>
</feature>
<gene>
    <name evidence="3" type="ORF">EYS08_01195</name>
</gene>
<accession>A0A4Q9HHI6</accession>
<sequence length="363" mass="42300">MESIINYPESIKALKSAILLSRYKAATLVNKELLLLYFTVGKFISEKTKKEKWGAKVLENLSNDLQNELPGLRGFSATNMKRMRLFFESWEEHFLISPSLTVQLQEIDLQDIKFSPSLTVQLDKSFTNVSFTHHIEILQNTKSVEERIFYIQKTATEFWSLATLKHQLRNKSFRNSGNLPNNFLKTISNEEIRNKALQSFKDEYLLDFINIEDADEQDERILESGIVQNIKKFLMSLGTDFAFISNQYKLIVEDEEYFLDLLFFNRRLQCLVVFELKTGKFKPEYLGKMNFYLSALDEYVKQPHEQPSIGIILCKEKKNKIVEFSFRDFNKAMGVSTYKTSAILPKAFKGLIPDAETFKKLMD</sequence>
<evidence type="ECO:0000259" key="1">
    <source>
        <dbReference type="Pfam" id="PF06250"/>
    </source>
</evidence>
<dbReference type="PANTHER" id="PTHR30547">
    <property type="entry name" value="UNCHARACTERIZED PROTEIN YHCG-RELATED"/>
    <property type="match status" value="1"/>
</dbReference>
<evidence type="ECO:0000313" key="4">
    <source>
        <dbReference type="Proteomes" id="UP000291819"/>
    </source>
</evidence>
<protein>
    <submittedName>
        <fullName evidence="3">DUF1016 family protein</fullName>
    </submittedName>
</protein>
<name>A0A4Q9HHI6_9SPHI</name>
<dbReference type="EMBL" id="SIXF01000001">
    <property type="protein sequence ID" value="TBO44980.1"/>
    <property type="molecule type" value="Genomic_DNA"/>
</dbReference>
<dbReference type="GO" id="GO:0003676">
    <property type="term" value="F:nucleic acid binding"/>
    <property type="evidence" value="ECO:0007669"/>
    <property type="project" value="InterPro"/>
</dbReference>
<reference evidence="3 4" key="1">
    <citation type="submission" date="2019-02" db="EMBL/GenBank/DDBJ databases">
        <title>Pedobacter kyonggii whole genome sequence analysis.</title>
        <authorList>
            <person name="Dahal R.H."/>
        </authorList>
    </citation>
    <scope>NUCLEOTIDE SEQUENCE [LARGE SCALE GENOMIC DNA]</scope>
    <source>
        <strain evidence="3 4">K-4-11-1</strain>
    </source>
</reference>
<dbReference type="PANTHER" id="PTHR30547:SF0">
    <property type="entry name" value="BLR8175 PROTEIN"/>
    <property type="match status" value="1"/>
</dbReference>
<dbReference type="Proteomes" id="UP000291819">
    <property type="component" value="Unassembled WGS sequence"/>
</dbReference>
<comment type="caution">
    <text evidence="3">The sequence shown here is derived from an EMBL/GenBank/DDBJ whole genome shotgun (WGS) entry which is preliminary data.</text>
</comment>
<evidence type="ECO:0000259" key="2">
    <source>
        <dbReference type="Pfam" id="PF17761"/>
    </source>
</evidence>
<dbReference type="AlphaFoldDB" id="A0A4Q9HHI6"/>
<proteinExistence type="predicted"/>